<protein>
    <submittedName>
        <fullName evidence="1">Eukaryotic translation initiation factor 3 subunit G-domain-containing protein</fullName>
    </submittedName>
</protein>
<dbReference type="Proteomes" id="UP001433508">
    <property type="component" value="Unassembled WGS sequence"/>
</dbReference>
<comment type="caution">
    <text evidence="1">The sequence shown here is derived from an EMBL/GenBank/DDBJ whole genome shotgun (WGS) entry which is preliminary data.</text>
</comment>
<keyword evidence="2" id="KW-1185">Reference proteome</keyword>
<accession>A0ACC3T014</accession>
<gene>
    <name evidence="1" type="ORF">V1525DRAFT_174406</name>
</gene>
<keyword evidence="1" id="KW-0396">Initiation factor</keyword>
<reference evidence="2" key="1">
    <citation type="journal article" date="2024" name="Front. Bioeng. Biotechnol.">
        <title>Genome-scale model development and genomic sequencing of the oleaginous clade Lipomyces.</title>
        <authorList>
            <person name="Czajka J.J."/>
            <person name="Han Y."/>
            <person name="Kim J."/>
            <person name="Mondo S.J."/>
            <person name="Hofstad B.A."/>
            <person name="Robles A."/>
            <person name="Haridas S."/>
            <person name="Riley R."/>
            <person name="LaButti K."/>
            <person name="Pangilinan J."/>
            <person name="Andreopoulos W."/>
            <person name="Lipzen A."/>
            <person name="Yan J."/>
            <person name="Wang M."/>
            <person name="Ng V."/>
            <person name="Grigoriev I.V."/>
            <person name="Spatafora J.W."/>
            <person name="Magnuson J.K."/>
            <person name="Baker S.E."/>
            <person name="Pomraning K.R."/>
        </authorList>
    </citation>
    <scope>NUCLEOTIDE SEQUENCE [LARGE SCALE GENOMIC DNA]</scope>
    <source>
        <strain evidence="2">CBS 7786</strain>
    </source>
</reference>
<evidence type="ECO:0000313" key="1">
    <source>
        <dbReference type="EMBL" id="KAK9237175.1"/>
    </source>
</evidence>
<name>A0ACC3T014_LIPKO</name>
<sequence length="293" mass="32204">MPDLASKPSTTNWADDDDDSGFPAPLVTNNPDGTKTVITYRVNPETGKKVKAIQRIKTTVVKERVNPAVAERKRWAKFGLERGSRPGPDVKTTSVGENTPLKLIVGWKESKEEKVEVSKAETVKVKAITCRTCGGEHFTSRCPYKDRLPTTDVAAESNVSTPRTATPEPSAAPAASTGPAKSAYVPPHLRRAGAAAGRGDGEKMSSYRDRDDSATIRVSNIGEDVTEDDLGRLFERFGRIQRLYLAKDRETNRSKGYAFISYYDISSASRACERMNGRGFENLILRVEFSKKA</sequence>
<keyword evidence="1" id="KW-0648">Protein biosynthesis</keyword>
<proteinExistence type="predicted"/>
<dbReference type="EMBL" id="MU971373">
    <property type="protein sequence ID" value="KAK9237175.1"/>
    <property type="molecule type" value="Genomic_DNA"/>
</dbReference>
<organism evidence="1 2">
    <name type="scientific">Lipomyces kononenkoae</name>
    <name type="common">Yeast</name>
    <dbReference type="NCBI Taxonomy" id="34357"/>
    <lineage>
        <taxon>Eukaryota</taxon>
        <taxon>Fungi</taxon>
        <taxon>Dikarya</taxon>
        <taxon>Ascomycota</taxon>
        <taxon>Saccharomycotina</taxon>
        <taxon>Lipomycetes</taxon>
        <taxon>Lipomycetales</taxon>
        <taxon>Lipomycetaceae</taxon>
        <taxon>Lipomyces</taxon>
    </lineage>
</organism>
<evidence type="ECO:0000313" key="2">
    <source>
        <dbReference type="Proteomes" id="UP001433508"/>
    </source>
</evidence>